<name>A0AAD8G782_ACIOX</name>
<keyword evidence="1 5" id="KW-0245">EGF-like domain</keyword>
<dbReference type="GO" id="GO:0030414">
    <property type="term" value="F:peptidase inhibitor activity"/>
    <property type="evidence" value="ECO:0007669"/>
    <property type="project" value="InterPro"/>
</dbReference>
<keyword evidence="14" id="KW-1185">Reference proteome</keyword>
<dbReference type="PROSITE" id="PS51041">
    <property type="entry name" value="EMI"/>
    <property type="match status" value="1"/>
</dbReference>
<dbReference type="PROSITE" id="PS00010">
    <property type="entry name" value="ASX_HYDROXYL"/>
    <property type="match status" value="3"/>
</dbReference>
<dbReference type="Pfam" id="PF00100">
    <property type="entry name" value="Zona_pellucida"/>
    <property type="match status" value="1"/>
</dbReference>
<dbReference type="FunFam" id="2.10.25.10:FF:000038">
    <property type="entry name" value="Fibrillin 2"/>
    <property type="match status" value="3"/>
</dbReference>
<feature type="compositionally biased region" description="Polar residues" evidence="6">
    <location>
        <begin position="366"/>
        <end position="390"/>
    </location>
</feature>
<evidence type="ECO:0000256" key="1">
    <source>
        <dbReference type="ARBA" id="ARBA00022536"/>
    </source>
</evidence>
<gene>
    <name evidence="13" type="primary">UMODL1</name>
    <name evidence="13" type="ORF">AOXY_G11260</name>
</gene>
<evidence type="ECO:0000259" key="11">
    <source>
        <dbReference type="PROSITE" id="PS51041"/>
    </source>
</evidence>
<dbReference type="PROSITE" id="PS51390">
    <property type="entry name" value="WAP"/>
    <property type="match status" value="1"/>
</dbReference>
<evidence type="ECO:0000259" key="8">
    <source>
        <dbReference type="PROSITE" id="PS50024"/>
    </source>
</evidence>
<dbReference type="Pfam" id="PF00095">
    <property type="entry name" value="WAP"/>
    <property type="match status" value="1"/>
</dbReference>
<dbReference type="InterPro" id="IPR018097">
    <property type="entry name" value="EGF_Ca-bd_CS"/>
</dbReference>
<dbReference type="InterPro" id="IPR049883">
    <property type="entry name" value="NOTCH1_EGF-like"/>
</dbReference>
<dbReference type="Gene3D" id="2.60.40.4100">
    <property type="entry name" value="Zona pellucida, ZP-C domain"/>
    <property type="match status" value="1"/>
</dbReference>
<dbReference type="InterPro" id="IPR000082">
    <property type="entry name" value="SEA_dom"/>
</dbReference>
<dbReference type="Gene3D" id="4.10.75.10">
    <property type="entry name" value="Elafin-like"/>
    <property type="match status" value="1"/>
</dbReference>
<dbReference type="InterPro" id="IPR042235">
    <property type="entry name" value="ZP-C_dom"/>
</dbReference>
<feature type="domain" description="EGF-like" evidence="9">
    <location>
        <begin position="822"/>
        <end position="860"/>
    </location>
</feature>
<dbReference type="InterPro" id="IPR001881">
    <property type="entry name" value="EGF-like_Ca-bd_dom"/>
</dbReference>
<evidence type="ECO:0000256" key="6">
    <source>
        <dbReference type="SAM" id="MobiDB-lite"/>
    </source>
</evidence>
<dbReference type="PROSITE" id="PS51034">
    <property type="entry name" value="ZP_2"/>
    <property type="match status" value="1"/>
</dbReference>
<evidence type="ECO:0000259" key="12">
    <source>
        <dbReference type="PROSITE" id="PS51390"/>
    </source>
</evidence>
<evidence type="ECO:0000256" key="7">
    <source>
        <dbReference type="SAM" id="Phobius"/>
    </source>
</evidence>
<keyword evidence="4" id="KW-1015">Disulfide bond</keyword>
<evidence type="ECO:0000256" key="2">
    <source>
        <dbReference type="ARBA" id="ARBA00022729"/>
    </source>
</evidence>
<keyword evidence="2" id="KW-0732">Signal</keyword>
<dbReference type="SMART" id="SM00217">
    <property type="entry name" value="WAP"/>
    <property type="match status" value="1"/>
</dbReference>
<dbReference type="SMART" id="SM00181">
    <property type="entry name" value="EGF"/>
    <property type="match status" value="4"/>
</dbReference>
<dbReference type="EMBL" id="JAGXEW010000009">
    <property type="protein sequence ID" value="KAK1168346.1"/>
    <property type="molecule type" value="Genomic_DNA"/>
</dbReference>
<evidence type="ECO:0000259" key="9">
    <source>
        <dbReference type="PROSITE" id="PS50026"/>
    </source>
</evidence>
<dbReference type="CDD" id="cd00054">
    <property type="entry name" value="EGF_CA"/>
    <property type="match status" value="3"/>
</dbReference>
<feature type="domain" description="SEA" evidence="8">
    <location>
        <begin position="665"/>
        <end position="779"/>
    </location>
</feature>
<dbReference type="SUPFAM" id="SSF82671">
    <property type="entry name" value="SEA domain"/>
    <property type="match status" value="1"/>
</dbReference>
<dbReference type="InterPro" id="IPR000742">
    <property type="entry name" value="EGF"/>
</dbReference>
<evidence type="ECO:0000313" key="14">
    <source>
        <dbReference type="Proteomes" id="UP001230051"/>
    </source>
</evidence>
<dbReference type="PROSITE" id="PS50026">
    <property type="entry name" value="EGF_3"/>
    <property type="match status" value="3"/>
</dbReference>
<dbReference type="Pfam" id="PF07645">
    <property type="entry name" value="EGF_CA"/>
    <property type="match status" value="3"/>
</dbReference>
<dbReference type="InterPro" id="IPR011489">
    <property type="entry name" value="EMI_domain"/>
</dbReference>
<feature type="domain" description="EGF-like" evidence="9">
    <location>
        <begin position="776"/>
        <end position="814"/>
    </location>
</feature>
<feature type="domain" description="ZP" evidence="10">
    <location>
        <begin position="1039"/>
        <end position="1286"/>
    </location>
</feature>
<accession>A0AAD8G782</accession>
<keyword evidence="7" id="KW-1133">Transmembrane helix</keyword>
<dbReference type="SMART" id="SM00241">
    <property type="entry name" value="ZP"/>
    <property type="match status" value="1"/>
</dbReference>
<dbReference type="InterPro" id="IPR008197">
    <property type="entry name" value="WAP_dom"/>
</dbReference>
<comment type="caution">
    <text evidence="13">The sequence shown here is derived from an EMBL/GenBank/DDBJ whole genome shotgun (WGS) entry which is preliminary data.</text>
</comment>
<dbReference type="InterPro" id="IPR036364">
    <property type="entry name" value="SEA_dom_sf"/>
</dbReference>
<feature type="region of interest" description="Disordered" evidence="6">
    <location>
        <begin position="366"/>
        <end position="444"/>
    </location>
</feature>
<dbReference type="SUPFAM" id="SSF57256">
    <property type="entry name" value="Elafin-like"/>
    <property type="match status" value="1"/>
</dbReference>
<dbReference type="GO" id="GO:0005576">
    <property type="term" value="C:extracellular region"/>
    <property type="evidence" value="ECO:0007669"/>
    <property type="project" value="InterPro"/>
</dbReference>
<keyword evidence="7" id="KW-0472">Membrane</keyword>
<dbReference type="SUPFAM" id="SSF57196">
    <property type="entry name" value="EGF/Laminin"/>
    <property type="match status" value="3"/>
</dbReference>
<dbReference type="GO" id="GO:0005509">
    <property type="term" value="F:calcium ion binding"/>
    <property type="evidence" value="ECO:0007669"/>
    <property type="project" value="InterPro"/>
</dbReference>
<evidence type="ECO:0000313" key="13">
    <source>
        <dbReference type="EMBL" id="KAK1168346.1"/>
    </source>
</evidence>
<dbReference type="Pfam" id="PF01390">
    <property type="entry name" value="SEA"/>
    <property type="match status" value="1"/>
</dbReference>
<feature type="domain" description="EGF-like" evidence="9">
    <location>
        <begin position="868"/>
        <end position="913"/>
    </location>
</feature>
<sequence>MRAAGVCEEGRITQLWDCRGGFPRGPCLVKPLHLSDLEGKGNGRTDWDLIRVPSKTRAAIVPKSTMSWISRVALILLFSGETRGHSTLFTGYELSLTGYHLCPRTVTKTVSKVVAHQTTHTERSSCGGWLPWKNCLKTHYKTAYRIVETKIIKHSPACCDGYEQVGSYCALPLNRAEEFTSKPGTCPEHKIAVSNQSCEWDIHCPGLQKCCRVNGTALCVSPVCAVAEVRWFYNATVTVKMDFAELDSLDKGLLNHSRLLHSVVTGALSSLDSSVYYIHSYHAGNFKTASQLLIRTSNRVSQENISSELELIVRNIEEVCHVEVQDVDECSLCFSAEGSYDCACSPGFINTTLDRNGTECTADLNTGTVSSNSSTLQENTTAPASWTERNATGLPDFTAVTESSTTNEARDSNATHPPPTRAVEPFSNTTEMPPAPSTIPTQGQSSVAADLTAIAATSQLNSTIYTHSIAEEWITSAEQPVSCALGGALCSALSNVSTTPEDWMLNSTATPNPRVATSPHLMQSTATGFDSTNSTFLNVTKDSTDSPHTNPSWTTTSSPDLSTWSSAISLPLAMTTACYPSPVKNLVVVNVTSLGFYVSWSVDDSPFNPSFEVKLLQGAVQLESAETREPGWAAAGLEAGQLYTVWVIVKLCGSESVAKQEVRTAAEVLEGTARITNLQFNEALSNSSSEEYLNLTQEIQMEIRKSLPEDTLALLSSGEVRLVITSVSSGSVKVHFLLVFTAALHDRIESLSSALLTSLQNSSSYVVDSSSTSIVDFDECSAGEDDCSPHASCVNTWGSYNCCCRDTFRDINPSRPGRSCHDIDECESGNTTCHMNAACQNTIGGYSCSCHNGFSDTDPRNPGRHCADINECASDNNTCHPNSTCHNFPGGYSCACNSGFNDTDPGYPGRQCAVLELGSTPAPSPSLSEMPALREIRYTQGSTTVMPLSETPALRETPDTQGSTTVMPLSETPALRETPDTQGSTTVMPLSETPALREIRYTQGSTTAMPLSETPALRETPDTQGSTTVIPLAEAITVSCRAPHITVSVKKAFLSWKSIAESSLYLGTAECNASSSNETHVWLSAVWGKCATQLLHNTSHMTVQTTLFNTHASNIMLLPETVIKLPVRCTYSNDFLISTGYTPSEIENLKGVIEGSGSFLATIQLLNGTVPLPKNYSFSPNDDVLIEVGVNLDSLQVKIILHECWATPSISSTDPTTYMFMRNSCPIPDTYTTVLENGNSTRARVSLRVFSFVDQSVIYLHCRVRVCLESAGTSCKPNCNVRSSGSSAYVEIGQAMWGPIYKSSTDTTQNPSSPYNETGFILLGVFLCALLVVVLAVLMSLHRKRVGHYDFSIKPRQENFTYQVFDT</sequence>
<reference evidence="13" key="1">
    <citation type="submission" date="2022-02" db="EMBL/GenBank/DDBJ databases">
        <title>Atlantic sturgeon de novo genome assembly.</title>
        <authorList>
            <person name="Stock M."/>
            <person name="Klopp C."/>
            <person name="Guiguen Y."/>
            <person name="Cabau C."/>
            <person name="Parinello H."/>
            <person name="Santidrian Yebra-Pimentel E."/>
            <person name="Kuhl H."/>
            <person name="Dirks R.P."/>
            <person name="Guessner J."/>
            <person name="Wuertz S."/>
            <person name="Du K."/>
            <person name="Schartl M."/>
        </authorList>
    </citation>
    <scope>NUCLEOTIDE SEQUENCE</scope>
    <source>
        <strain evidence="13">STURGEONOMICS-FGT-2020</strain>
        <tissue evidence="13">Whole blood</tissue>
    </source>
</reference>
<dbReference type="InterPro" id="IPR055355">
    <property type="entry name" value="ZP-C"/>
</dbReference>
<dbReference type="Gene3D" id="2.10.25.10">
    <property type="entry name" value="Laminin"/>
    <property type="match status" value="3"/>
</dbReference>
<proteinExistence type="predicted"/>
<evidence type="ECO:0000256" key="4">
    <source>
        <dbReference type="ARBA" id="ARBA00023157"/>
    </source>
</evidence>
<dbReference type="Gene3D" id="3.30.70.960">
    <property type="entry name" value="SEA domain"/>
    <property type="match status" value="1"/>
</dbReference>
<feature type="domain" description="WAP" evidence="12">
    <location>
        <begin position="179"/>
        <end position="223"/>
    </location>
</feature>
<evidence type="ECO:0000259" key="10">
    <source>
        <dbReference type="PROSITE" id="PS51034"/>
    </source>
</evidence>
<dbReference type="InterPro" id="IPR001507">
    <property type="entry name" value="ZP_dom"/>
</dbReference>
<evidence type="ECO:0000256" key="5">
    <source>
        <dbReference type="PROSITE-ProRule" id="PRU00076"/>
    </source>
</evidence>
<dbReference type="GO" id="GO:0071944">
    <property type="term" value="C:cell periphery"/>
    <property type="evidence" value="ECO:0007669"/>
    <property type="project" value="UniProtKB-ARBA"/>
</dbReference>
<dbReference type="SMART" id="SM00179">
    <property type="entry name" value="EGF_CA"/>
    <property type="match status" value="4"/>
</dbReference>
<dbReference type="InterPro" id="IPR036645">
    <property type="entry name" value="Elafin-like_sf"/>
</dbReference>
<feature type="domain" description="EMI" evidence="11">
    <location>
        <begin position="98"/>
        <end position="171"/>
    </location>
</feature>
<evidence type="ECO:0000256" key="3">
    <source>
        <dbReference type="ARBA" id="ARBA00022737"/>
    </source>
</evidence>
<feature type="transmembrane region" description="Helical" evidence="7">
    <location>
        <begin position="1319"/>
        <end position="1341"/>
    </location>
</feature>
<dbReference type="Gene3D" id="2.60.40.3210">
    <property type="entry name" value="Zona pellucida, ZP-N domain"/>
    <property type="match status" value="1"/>
</dbReference>
<keyword evidence="3" id="KW-0677">Repeat</keyword>
<dbReference type="PROSITE" id="PS01187">
    <property type="entry name" value="EGF_CA"/>
    <property type="match status" value="1"/>
</dbReference>
<organism evidence="13 14">
    <name type="scientific">Acipenser oxyrinchus oxyrinchus</name>
    <dbReference type="NCBI Taxonomy" id="40147"/>
    <lineage>
        <taxon>Eukaryota</taxon>
        <taxon>Metazoa</taxon>
        <taxon>Chordata</taxon>
        <taxon>Craniata</taxon>
        <taxon>Vertebrata</taxon>
        <taxon>Euteleostomi</taxon>
        <taxon>Actinopterygii</taxon>
        <taxon>Chondrostei</taxon>
        <taxon>Acipenseriformes</taxon>
        <taxon>Acipenseridae</taxon>
        <taxon>Acipenser</taxon>
    </lineage>
</organism>
<protein>
    <submittedName>
        <fullName evidence="13">Uromodulin-like 1</fullName>
    </submittedName>
</protein>
<dbReference type="PROSITE" id="PS50024">
    <property type="entry name" value="SEA"/>
    <property type="match status" value="1"/>
</dbReference>
<comment type="caution">
    <text evidence="5">Lacks conserved residue(s) required for the propagation of feature annotation.</text>
</comment>
<keyword evidence="7" id="KW-0812">Transmembrane</keyword>
<dbReference type="InterPro" id="IPR000152">
    <property type="entry name" value="EGF-type_Asp/Asn_hydroxyl_site"/>
</dbReference>
<dbReference type="PANTHER" id="PTHR24039">
    <property type="entry name" value="FIBRILLIN-RELATED"/>
    <property type="match status" value="1"/>
</dbReference>
<dbReference type="Proteomes" id="UP001230051">
    <property type="component" value="Unassembled WGS sequence"/>
</dbReference>
<dbReference type="PANTHER" id="PTHR24039:SF58">
    <property type="entry name" value="EGF-LIKE DOMAIN-CONTAINING PROTEIN"/>
    <property type="match status" value="1"/>
</dbReference>